<gene>
    <name evidence="2" type="ORF">VB620_14520</name>
</gene>
<feature type="transmembrane region" description="Helical" evidence="1">
    <location>
        <begin position="21"/>
        <end position="41"/>
    </location>
</feature>
<evidence type="ECO:0000256" key="1">
    <source>
        <dbReference type="SAM" id="Phobius"/>
    </source>
</evidence>
<dbReference type="EMBL" id="JAYGHG010000025">
    <property type="protein sequence ID" value="MEA5582550.1"/>
    <property type="molecule type" value="Genomic_DNA"/>
</dbReference>
<evidence type="ECO:0000313" key="2">
    <source>
        <dbReference type="EMBL" id="MEA5582550.1"/>
    </source>
</evidence>
<protein>
    <recommendedName>
        <fullName evidence="4">Transposase</fullName>
    </recommendedName>
</protein>
<organism evidence="2 3">
    <name type="scientific">Nodularia harveyana UHCC-0300</name>
    <dbReference type="NCBI Taxonomy" id="2974287"/>
    <lineage>
        <taxon>Bacteria</taxon>
        <taxon>Bacillati</taxon>
        <taxon>Cyanobacteriota</taxon>
        <taxon>Cyanophyceae</taxon>
        <taxon>Nostocales</taxon>
        <taxon>Nodulariaceae</taxon>
        <taxon>Nodularia</taxon>
    </lineage>
</organism>
<sequence>MNKGNYKQKSIAYMIRKSLHNFNAVGLINLFTAIKLTYLLMEISRLYKARDTETTKHNTIQYWAELLKIKPPKYPYLG</sequence>
<dbReference type="RefSeq" id="WP_323196865.1">
    <property type="nucleotide sequence ID" value="NZ_JAYGHG010000025.1"/>
</dbReference>
<comment type="caution">
    <text evidence="2">The sequence shown here is derived from an EMBL/GenBank/DDBJ whole genome shotgun (WGS) entry which is preliminary data.</text>
</comment>
<dbReference type="Proteomes" id="UP001302120">
    <property type="component" value="Unassembled WGS sequence"/>
</dbReference>
<evidence type="ECO:0000313" key="3">
    <source>
        <dbReference type="Proteomes" id="UP001302120"/>
    </source>
</evidence>
<proteinExistence type="predicted"/>
<keyword evidence="1" id="KW-0812">Transmembrane</keyword>
<keyword evidence="3" id="KW-1185">Reference proteome</keyword>
<keyword evidence="1" id="KW-0472">Membrane</keyword>
<accession>A0ABU5UGB7</accession>
<keyword evidence="1" id="KW-1133">Transmembrane helix</keyword>
<reference evidence="2 3" key="1">
    <citation type="submission" date="2023-12" db="EMBL/GenBank/DDBJ databases">
        <title>Baltic Sea Cyanobacteria.</title>
        <authorList>
            <person name="Delbaje E."/>
            <person name="Fewer D.P."/>
            <person name="Shishido T.K."/>
        </authorList>
    </citation>
    <scope>NUCLEOTIDE SEQUENCE [LARGE SCALE GENOMIC DNA]</scope>
    <source>
        <strain evidence="2 3">UHCC-0300</strain>
    </source>
</reference>
<evidence type="ECO:0008006" key="4">
    <source>
        <dbReference type="Google" id="ProtNLM"/>
    </source>
</evidence>
<name>A0ABU5UGB7_9CYAN</name>